<reference evidence="7 8" key="1">
    <citation type="submission" date="2015-01" db="EMBL/GenBank/DDBJ databases">
        <title>Vibrio sp. C5 JCM 19232 whole genome shotgun sequence.</title>
        <authorList>
            <person name="Sawabe T."/>
            <person name="Meirelles P."/>
            <person name="Feng G."/>
            <person name="Sayaka M."/>
            <person name="Hattori M."/>
            <person name="Ohkuma M."/>
        </authorList>
    </citation>
    <scope>NUCLEOTIDE SEQUENCE [LARGE SCALE GENOMIC DNA]</scope>
    <source>
        <strain evidence="7 8">JCM19232</strain>
    </source>
</reference>
<dbReference type="GO" id="GO:0009276">
    <property type="term" value="C:Gram-negative-bacterium-type cell wall"/>
    <property type="evidence" value="ECO:0007669"/>
    <property type="project" value="InterPro"/>
</dbReference>
<comment type="catalytic activity">
    <reaction evidence="6">
        <text>an alpha-Kdo-(2-&gt;4)-alpha-Kdo-(2-&gt;6)-(acyl)-lipid IVA + a fatty acyl-[ACP] = an alpha-Kdo-(2-&gt;4)-alpha-Kdo-(2-&gt;6)-lipid A + holo-[ACP]</text>
        <dbReference type="Rhea" id="RHEA:69400"/>
        <dbReference type="Rhea" id="RHEA-COMP:9685"/>
        <dbReference type="Rhea" id="RHEA-COMP:14125"/>
        <dbReference type="ChEBI" id="CHEBI:64479"/>
        <dbReference type="ChEBI" id="CHEBI:138651"/>
        <dbReference type="ChEBI" id="CHEBI:176430"/>
        <dbReference type="ChEBI" id="CHEBI:176431"/>
        <dbReference type="EC" id="2.3.1.243"/>
    </reaction>
</comment>
<evidence type="ECO:0000256" key="6">
    <source>
        <dbReference type="HAMAP-Rule" id="MF_01944"/>
    </source>
</evidence>
<dbReference type="UniPathway" id="UPA00360">
    <property type="reaction ID" value="UER00486"/>
</dbReference>
<dbReference type="HAMAP" id="MF_01944">
    <property type="entry name" value="Lipid_A_LpxM"/>
    <property type="match status" value="1"/>
</dbReference>
<evidence type="ECO:0000256" key="5">
    <source>
        <dbReference type="ARBA" id="ARBA00023315"/>
    </source>
</evidence>
<feature type="transmembrane region" description="Helical" evidence="6">
    <location>
        <begin position="30"/>
        <end position="51"/>
    </location>
</feature>
<comment type="subcellular location">
    <subcellularLocation>
        <location evidence="6">Cell inner membrane</location>
        <topology evidence="6">Single-pass membrane protein</topology>
    </subcellularLocation>
</comment>
<dbReference type="InterPro" id="IPR011921">
    <property type="entry name" value="Lipid_A_MsbB"/>
</dbReference>
<proteinExistence type="inferred from homology"/>
<keyword evidence="5 6" id="KW-0012">Acyltransferase</keyword>
<keyword evidence="6" id="KW-0448">Lipopolysaccharide biosynthesis</keyword>
<comment type="pathway">
    <text evidence="6">Glycolipid biosynthesis; KDO(2)-lipid A biosynthesis; KDO(2)-lipid A from CMP-3-deoxy-D-manno-octulosonate and lipid IV(A): step 4/4.</text>
</comment>
<dbReference type="PANTHER" id="PTHR30606:SF4">
    <property type="entry name" value="LIPID A BIOSYNTHESIS MYRISTOYLTRANSFERASE"/>
    <property type="match status" value="1"/>
</dbReference>
<keyword evidence="4 6" id="KW-0472">Membrane</keyword>
<accession>A0A0B8PL01</accession>
<dbReference type="Pfam" id="PF03279">
    <property type="entry name" value="Lip_A_acyltrans"/>
    <property type="match status" value="1"/>
</dbReference>
<keyword evidence="3 6" id="KW-0808">Transferase</keyword>
<dbReference type="PANTHER" id="PTHR30606">
    <property type="entry name" value="LIPID A BIOSYNTHESIS LAUROYL ACYLTRANSFERASE"/>
    <property type="match status" value="1"/>
</dbReference>
<evidence type="ECO:0000313" key="7">
    <source>
        <dbReference type="EMBL" id="GAM63803.1"/>
    </source>
</evidence>
<dbReference type="CDD" id="cd07984">
    <property type="entry name" value="LPLAT_LABLAT-like"/>
    <property type="match status" value="1"/>
</dbReference>
<dbReference type="AlphaFoldDB" id="A0A0B8PL01"/>
<dbReference type="GO" id="GO:0036104">
    <property type="term" value="P:Kdo2-lipid A biosynthetic process"/>
    <property type="evidence" value="ECO:0007669"/>
    <property type="project" value="UniProtKB-UniRule"/>
</dbReference>
<comment type="caution">
    <text evidence="7">The sequence shown here is derived from an EMBL/GenBank/DDBJ whole genome shotgun (WGS) entry which is preliminary data.</text>
</comment>
<keyword evidence="6" id="KW-0812">Transmembrane</keyword>
<keyword evidence="6" id="KW-1133">Transmembrane helix</keyword>
<evidence type="ECO:0000256" key="3">
    <source>
        <dbReference type="ARBA" id="ARBA00022679"/>
    </source>
</evidence>
<reference evidence="7 8" key="2">
    <citation type="submission" date="2015-01" db="EMBL/GenBank/DDBJ databases">
        <authorList>
            <consortium name="NBRP consortium"/>
            <person name="Sawabe T."/>
            <person name="Meirelles P."/>
            <person name="Feng G."/>
            <person name="Sayaka M."/>
            <person name="Hattori M."/>
            <person name="Ohkuma M."/>
        </authorList>
    </citation>
    <scope>NUCLEOTIDE SEQUENCE [LARGE SCALE GENOMIC DNA]</scope>
    <source>
        <strain evidence="7 8">JCM19232</strain>
    </source>
</reference>
<keyword evidence="2 6" id="KW-0997">Cell inner membrane</keyword>
<dbReference type="GO" id="GO:0009103">
    <property type="term" value="P:lipopolysaccharide biosynthetic process"/>
    <property type="evidence" value="ECO:0007669"/>
    <property type="project" value="UniProtKB-UniRule"/>
</dbReference>
<evidence type="ECO:0000256" key="4">
    <source>
        <dbReference type="ARBA" id="ARBA00023136"/>
    </source>
</evidence>
<sequence>MSTHRNDFDPKAYDPKFDTRYLAPKYWGTWLGMLVSIPFSLLPISFHNFIAKVAARKVMDKTRGQAQRARVNLKHCYPDMPVEQREQIVRKMLVTAATYLMRFPLLTLRNRKWLERNTEISGIEHFEDAKESNQNVIFLVPHTWSVDVFAMLLASRGHAMCTMVKSQKNPLSEWAMSKQRKQYGGRLYERSGGIKPFIKAVKEGYTGYFLPDQDHGPKQSLFVDFFATRKATLPVMGFIAKASQSKVLPVWTSFDSKSGKFKIEVFPPLEPFPNSTQELDARAMNEFIEKQCKELPHQYMWNLKLLQTQEDGSYIYNQEIAKSS</sequence>
<name>A0A0B8PL01_9VIBR</name>
<organism evidence="7 8">
    <name type="scientific">Vibrio ishigakensis</name>
    <dbReference type="NCBI Taxonomy" id="1481914"/>
    <lineage>
        <taxon>Bacteria</taxon>
        <taxon>Pseudomonadati</taxon>
        <taxon>Pseudomonadota</taxon>
        <taxon>Gammaproteobacteria</taxon>
        <taxon>Vibrionales</taxon>
        <taxon>Vibrionaceae</taxon>
        <taxon>Vibrio</taxon>
    </lineage>
</organism>
<dbReference type="EMBL" id="BBSA01000010">
    <property type="protein sequence ID" value="GAM63803.1"/>
    <property type="molecule type" value="Genomic_DNA"/>
</dbReference>
<dbReference type="GO" id="GO:0005886">
    <property type="term" value="C:plasma membrane"/>
    <property type="evidence" value="ECO:0007669"/>
    <property type="project" value="UniProtKB-SubCell"/>
</dbReference>
<comment type="function">
    <text evidence="6">Catalyzes the transfer of an acyl chain from an acyl-[acyl-carrier-protein] (ACP) to a Kdo(2)-(acyl)-lipid IV(A) to form a Kdo(2)-lipid A.</text>
</comment>
<dbReference type="InterPro" id="IPR004960">
    <property type="entry name" value="LipA_acyltrans"/>
</dbReference>
<dbReference type="UniPathway" id="UPA00030"/>
<comment type="similarity">
    <text evidence="6">Belongs to the LpxL/LpxM/LpxP family. LpxM subfamily.</text>
</comment>
<feature type="short sequence motif" description="HXXXXD motif" evidence="6">
    <location>
        <begin position="142"/>
        <end position="147"/>
    </location>
</feature>
<dbReference type="NCBIfam" id="TIGR02208">
    <property type="entry name" value="lipid_A_msbB"/>
    <property type="match status" value="1"/>
</dbReference>
<keyword evidence="1 6" id="KW-1003">Cell membrane</keyword>
<gene>
    <name evidence="6" type="primary">lpxM</name>
    <name evidence="7" type="ORF">JCM19232_2213</name>
</gene>
<evidence type="ECO:0000313" key="8">
    <source>
        <dbReference type="Proteomes" id="UP000031670"/>
    </source>
</evidence>
<dbReference type="GO" id="GO:0016747">
    <property type="term" value="F:acyltransferase activity, transferring groups other than amino-acyl groups"/>
    <property type="evidence" value="ECO:0007669"/>
    <property type="project" value="InterPro"/>
</dbReference>
<dbReference type="Proteomes" id="UP000031670">
    <property type="component" value="Unassembled WGS sequence"/>
</dbReference>
<dbReference type="NCBIfam" id="NF006507">
    <property type="entry name" value="PRK08943.1"/>
    <property type="match status" value="1"/>
</dbReference>
<dbReference type="EC" id="2.3.1.243" evidence="6"/>
<comment type="pathway">
    <text evidence="6">Bacterial outer membrane biogenesis; lipopolysaccharide biosynthesis.</text>
</comment>
<evidence type="ECO:0000256" key="1">
    <source>
        <dbReference type="ARBA" id="ARBA00022475"/>
    </source>
</evidence>
<evidence type="ECO:0000256" key="2">
    <source>
        <dbReference type="ARBA" id="ARBA00022519"/>
    </source>
</evidence>
<dbReference type="PIRSF" id="PIRSF026649">
    <property type="entry name" value="MsbB"/>
    <property type="match status" value="1"/>
</dbReference>
<protein>
    <recommendedName>
        <fullName evidence="6">Lipid A biosynthesis acyltransferase</fullName>
        <ecNumber evidence="6">2.3.1.243</ecNumber>
    </recommendedName>
    <alternativeName>
        <fullName evidence="6">Kdo(2)-lauroyl-lipid IV(A) acyltransferase</fullName>
    </alternativeName>
</protein>